<accession>A0ABT7QM41</accession>
<reference evidence="5" key="1">
    <citation type="submission" date="2022-08" db="EMBL/GenBank/DDBJ databases">
        <authorList>
            <person name="Dzunkova M."/>
            <person name="La Clair J."/>
            <person name="Tyml T."/>
            <person name="Doud D."/>
            <person name="Schulz F."/>
            <person name="Piquer S."/>
            <person name="Porcel Sanchis D."/>
            <person name="Osborn A."/>
            <person name="Robinson D."/>
            <person name="Louie K.B."/>
            <person name="Bowen B.P."/>
            <person name="Bowers R."/>
            <person name="Lee J."/>
            <person name="Arnau Llombart V."/>
            <person name="Diaz Villanueva W."/>
            <person name="Gosliner T."/>
            <person name="Northen T."/>
            <person name="Cheng J.-F."/>
            <person name="Burkart M.D."/>
            <person name="Woyke T."/>
        </authorList>
    </citation>
    <scope>NUCLEOTIDE SEQUENCE</scope>
    <source>
        <strain evidence="5">Df01</strain>
    </source>
</reference>
<dbReference type="HAMAP" id="MF_00849">
    <property type="entry name" value="BipA"/>
    <property type="match status" value="1"/>
</dbReference>
<dbReference type="Gene3D" id="2.40.50.250">
    <property type="entry name" value="bipa protein"/>
    <property type="match status" value="1"/>
</dbReference>
<dbReference type="InterPro" id="IPR031157">
    <property type="entry name" value="G_TR_CS"/>
</dbReference>
<organism evidence="5 6">
    <name type="scientific">Candidatus Doriopsillibacter californiensis</name>
    <dbReference type="NCBI Taxonomy" id="2970740"/>
    <lineage>
        <taxon>Bacteria</taxon>
        <taxon>Pseudomonadati</taxon>
        <taxon>Pseudomonadota</taxon>
        <taxon>Gammaproteobacteria</taxon>
        <taxon>Candidatus Tethybacterales</taxon>
        <taxon>Candidatus Persebacteraceae</taxon>
        <taxon>Candidatus Doriopsillibacter</taxon>
    </lineage>
</organism>
<dbReference type="InterPro" id="IPR047042">
    <property type="entry name" value="BipA_II"/>
</dbReference>
<dbReference type="Gene3D" id="2.40.30.10">
    <property type="entry name" value="Translation factors"/>
    <property type="match status" value="1"/>
</dbReference>
<dbReference type="InterPro" id="IPR006298">
    <property type="entry name" value="BipA"/>
</dbReference>
<feature type="binding site" evidence="3">
    <location>
        <begin position="127"/>
        <end position="130"/>
    </location>
    <ligand>
        <name>GTP</name>
        <dbReference type="ChEBI" id="CHEBI:37565"/>
    </ligand>
</feature>
<keyword evidence="3" id="KW-0690">Ribosome biogenesis</keyword>
<feature type="binding site" evidence="3">
    <location>
        <begin position="14"/>
        <end position="19"/>
    </location>
    <ligand>
        <name>GTP</name>
        <dbReference type="ChEBI" id="CHEBI:37565"/>
    </ligand>
</feature>
<comment type="caution">
    <text evidence="5">The sequence shown here is derived from an EMBL/GenBank/DDBJ whole genome shotgun (WGS) entry which is preliminary data.</text>
</comment>
<gene>
    <name evidence="5" type="primary">typA</name>
    <name evidence="3" type="synonym">bipA</name>
    <name evidence="5" type="ORF">NQX30_05230</name>
</gene>
<dbReference type="InterPro" id="IPR047041">
    <property type="entry name" value="BipA_GTP-bd_dom"/>
</dbReference>
<dbReference type="SUPFAM" id="SSF52540">
    <property type="entry name" value="P-loop containing nucleoside triphosphate hydrolases"/>
    <property type="match status" value="1"/>
</dbReference>
<keyword evidence="3" id="KW-0963">Cytoplasm</keyword>
<proteinExistence type="inferred from homology"/>
<dbReference type="InterPro" id="IPR005225">
    <property type="entry name" value="Small_GTP-bd"/>
</dbReference>
<dbReference type="InterPro" id="IPR048876">
    <property type="entry name" value="BipA_C"/>
</dbReference>
<dbReference type="PANTHER" id="PTHR42908:SF8">
    <property type="entry name" value="TR-TYPE G DOMAIN-CONTAINING PROTEIN"/>
    <property type="match status" value="1"/>
</dbReference>
<keyword evidence="3" id="KW-0699">rRNA-binding</keyword>
<feature type="domain" description="Tr-type G" evidence="4">
    <location>
        <begin position="2"/>
        <end position="197"/>
    </location>
</feature>
<dbReference type="NCBIfam" id="TIGR00231">
    <property type="entry name" value="small_GTP"/>
    <property type="match status" value="1"/>
</dbReference>
<dbReference type="InterPro" id="IPR027417">
    <property type="entry name" value="P-loop_NTPase"/>
</dbReference>
<dbReference type="EC" id="3.6.5.-" evidence="3"/>
<dbReference type="Pfam" id="PF00009">
    <property type="entry name" value="GTP_EFTU"/>
    <property type="match status" value="1"/>
</dbReference>
<dbReference type="InterPro" id="IPR000640">
    <property type="entry name" value="EFG_V-like"/>
</dbReference>
<dbReference type="InterPro" id="IPR000795">
    <property type="entry name" value="T_Tr_GTP-bd_dom"/>
</dbReference>
<dbReference type="SUPFAM" id="SSF50447">
    <property type="entry name" value="Translation proteins"/>
    <property type="match status" value="1"/>
</dbReference>
<keyword evidence="2 3" id="KW-0342">GTP-binding</keyword>
<dbReference type="Proteomes" id="UP001168167">
    <property type="component" value="Unassembled WGS sequence"/>
</dbReference>
<keyword evidence="3" id="KW-0820">tRNA-binding</keyword>
<evidence type="ECO:0000313" key="6">
    <source>
        <dbReference type="Proteomes" id="UP001168167"/>
    </source>
</evidence>
<protein>
    <recommendedName>
        <fullName evidence="3">Large ribosomal subunit assembly factor BipA</fullName>
        <ecNumber evidence="3">3.6.5.-</ecNumber>
    </recommendedName>
    <alternativeName>
        <fullName evidence="3">GTP-binding protein BipA</fullName>
    </alternativeName>
</protein>
<dbReference type="Pfam" id="PF21018">
    <property type="entry name" value="BipA_C"/>
    <property type="match status" value="1"/>
</dbReference>
<comment type="subunit">
    <text evidence="3">Monomer.</text>
</comment>
<dbReference type="Gene3D" id="3.30.70.240">
    <property type="match status" value="1"/>
</dbReference>
<keyword evidence="3" id="KW-0694">RNA-binding</keyword>
<dbReference type="PRINTS" id="PR00315">
    <property type="entry name" value="ELONGATNFCT"/>
</dbReference>
<dbReference type="Pfam" id="PF00679">
    <property type="entry name" value="EFG_C"/>
    <property type="match status" value="1"/>
</dbReference>
<dbReference type="InterPro" id="IPR004161">
    <property type="entry name" value="EFTu-like_2"/>
</dbReference>
<dbReference type="CDD" id="cd03710">
    <property type="entry name" value="BipA_TypA_C"/>
    <property type="match status" value="1"/>
</dbReference>
<dbReference type="PROSITE" id="PS00301">
    <property type="entry name" value="G_TR_1"/>
    <property type="match status" value="1"/>
</dbReference>
<dbReference type="Gene3D" id="3.30.70.870">
    <property type="entry name" value="Elongation Factor G (Translational Gtpase), domain 3"/>
    <property type="match status" value="1"/>
</dbReference>
<keyword evidence="6" id="KW-1185">Reference proteome</keyword>
<dbReference type="PROSITE" id="PS51722">
    <property type="entry name" value="G_TR_2"/>
    <property type="match status" value="1"/>
</dbReference>
<dbReference type="InterPro" id="IPR035647">
    <property type="entry name" value="EFG_III/V"/>
</dbReference>
<dbReference type="PANTHER" id="PTHR42908">
    <property type="entry name" value="TRANSLATION ELONGATION FACTOR-RELATED"/>
    <property type="match status" value="1"/>
</dbReference>
<evidence type="ECO:0000256" key="3">
    <source>
        <dbReference type="HAMAP-Rule" id="MF_00849"/>
    </source>
</evidence>
<keyword evidence="1 3" id="KW-0547">Nucleotide-binding</keyword>
<dbReference type="CDD" id="cd01891">
    <property type="entry name" value="TypA_BipA"/>
    <property type="match status" value="1"/>
</dbReference>
<sequence>MPEFRNIAIIAHVDHGKTTLVDALLQQSGTYEEHQQIETRVMDSHDQEKERGITIYAKNTSYQYKNCKVNIIDTPGHADFGSEVERVLRMIDSVILVVDSYEGPMPQTKFVLSKSLALGLNPIVVINKVDKPSARCDWVINELFDLFVKLDATDEQLDFPICYTIATEGKAGNESDNITENIQPLFELIMQQVSPAKTADEAPLKMQVTNLAYDNFLGRMAIGRIYQGTVNKNDRVTVIKPDGTKKPAKISEVLVSLGLARVKVPTAYSGDVVIIAGISDIYVGDTIVFDAKESPMPSINIDEPTLKMAFMVNSSPFAGKEGKLLTSRQIRERLERELETNIGMSMDFSDPECFIVCGRGELHLAVLVESMRREGFELQIGTPQVIYQFENNKRLEPIERVSISLPSEFAGNVIAEMGKRKGDMLNLQEHNGSNMMEYFIPTRGLLGFKSQFTTLTKGEGILTSVFEKYEPYKGDIEHREVGSLICSESGTAMAFSLWKLQERGPLFIDPAIPVYEGMIIGEHLKGSDLNVNPTKNKKLTNVRASGKDDALNLVPPRKLGLEEAIDYIGDDEFVEVTPSNIRLRKKYLKESERRQNNR</sequence>
<evidence type="ECO:0000313" key="5">
    <source>
        <dbReference type="EMBL" id="MDM5147769.1"/>
    </source>
</evidence>
<dbReference type="SMART" id="SM00838">
    <property type="entry name" value="EFG_C"/>
    <property type="match status" value="1"/>
</dbReference>
<dbReference type="Gene3D" id="3.40.50.300">
    <property type="entry name" value="P-loop containing nucleotide triphosphate hydrolases"/>
    <property type="match status" value="1"/>
</dbReference>
<dbReference type="CDD" id="cd16263">
    <property type="entry name" value="BipA_III"/>
    <property type="match status" value="1"/>
</dbReference>
<dbReference type="CDD" id="cd03691">
    <property type="entry name" value="BipA_TypA_II"/>
    <property type="match status" value="1"/>
</dbReference>
<dbReference type="InterPro" id="IPR009000">
    <property type="entry name" value="Transl_B-barrel_sf"/>
</dbReference>
<name>A0ABT7QM41_9GAMM</name>
<reference evidence="5" key="2">
    <citation type="journal article" date="2023" name="Microbiome">
        <title>Synthase-selected sorting approach identifies a beta-lactone synthase in a nudibranch symbiotic bacterium.</title>
        <authorList>
            <person name="Dzunkova M."/>
            <person name="La Clair J.J."/>
            <person name="Tyml T."/>
            <person name="Doud D."/>
            <person name="Schulz F."/>
            <person name="Piquer-Esteban S."/>
            <person name="Porcel Sanchis D."/>
            <person name="Osborn A."/>
            <person name="Robinson D."/>
            <person name="Louie K.B."/>
            <person name="Bowen B.P."/>
            <person name="Bowers R.M."/>
            <person name="Lee J."/>
            <person name="Arnau V."/>
            <person name="Diaz-Villanueva W."/>
            <person name="Stepanauskas R."/>
            <person name="Gosliner T."/>
            <person name="Date S.V."/>
            <person name="Northen T.R."/>
            <person name="Cheng J.F."/>
            <person name="Burkart M.D."/>
            <person name="Woyke T."/>
        </authorList>
    </citation>
    <scope>NUCLEOTIDE SEQUENCE</scope>
    <source>
        <strain evidence="5">Df01</strain>
    </source>
</reference>
<keyword evidence="3" id="KW-0378">Hydrolase</keyword>
<comment type="similarity">
    <text evidence="3">Belongs to the TRAFAC class translation factor GTPase superfamily. Classic translation factor GTPase family. BipA subfamily.</text>
</comment>
<dbReference type="NCBIfam" id="TIGR01394">
    <property type="entry name" value="TypA_BipA"/>
    <property type="match status" value="1"/>
</dbReference>
<comment type="function">
    <text evidence="3">A 50S ribosomal subunit assembly protein with GTPase activity, required for 50S subunit assembly at low temperatures, may also play a role in translation. Binds GTP and analogs. Binds the 70S ribosome between the 30S and 50S subunits, in a similar position as ribosome-bound EF-G; it contacts a number of ribosomal proteins, both rRNAs and the A-site tRNA.</text>
</comment>
<evidence type="ECO:0000256" key="2">
    <source>
        <dbReference type="ARBA" id="ARBA00023134"/>
    </source>
</evidence>
<dbReference type="InterPro" id="IPR042116">
    <property type="entry name" value="TypA/BipA_C"/>
</dbReference>
<dbReference type="InterPro" id="IPR047043">
    <property type="entry name" value="BipA_III"/>
</dbReference>
<comment type="catalytic activity">
    <reaction evidence="3">
        <text>GTP + H2O = GDP + phosphate + H(+)</text>
        <dbReference type="Rhea" id="RHEA:19669"/>
        <dbReference type="ChEBI" id="CHEBI:15377"/>
        <dbReference type="ChEBI" id="CHEBI:15378"/>
        <dbReference type="ChEBI" id="CHEBI:37565"/>
        <dbReference type="ChEBI" id="CHEBI:43474"/>
        <dbReference type="ChEBI" id="CHEBI:58189"/>
    </reaction>
</comment>
<dbReference type="EMBL" id="JANQAO010000003">
    <property type="protein sequence ID" value="MDM5147769.1"/>
    <property type="molecule type" value="Genomic_DNA"/>
</dbReference>
<evidence type="ECO:0000256" key="1">
    <source>
        <dbReference type="ARBA" id="ARBA00022741"/>
    </source>
</evidence>
<comment type="subcellular location">
    <subcellularLocation>
        <location evidence="3">Cytoplasm</location>
    </subcellularLocation>
    <text evidence="3">Binds to ribosomes.</text>
</comment>
<evidence type="ECO:0000259" key="4">
    <source>
        <dbReference type="PROSITE" id="PS51722"/>
    </source>
</evidence>
<dbReference type="SUPFAM" id="SSF54980">
    <property type="entry name" value="EF-G C-terminal domain-like"/>
    <property type="match status" value="2"/>
</dbReference>
<dbReference type="InterPro" id="IPR035651">
    <property type="entry name" value="BipA_V"/>
</dbReference>
<dbReference type="Pfam" id="PF03144">
    <property type="entry name" value="GTP_EFTU_D2"/>
    <property type="match status" value="1"/>
</dbReference>